<evidence type="ECO:0000313" key="3">
    <source>
        <dbReference type="Proteomes" id="UP000299102"/>
    </source>
</evidence>
<name>A0A4C1VWV5_EUMVA</name>
<feature type="compositionally biased region" description="Low complexity" evidence="1">
    <location>
        <begin position="87"/>
        <end position="97"/>
    </location>
</feature>
<organism evidence="2 3">
    <name type="scientific">Eumeta variegata</name>
    <name type="common">Bagworm moth</name>
    <name type="synonym">Eumeta japonica</name>
    <dbReference type="NCBI Taxonomy" id="151549"/>
    <lineage>
        <taxon>Eukaryota</taxon>
        <taxon>Metazoa</taxon>
        <taxon>Ecdysozoa</taxon>
        <taxon>Arthropoda</taxon>
        <taxon>Hexapoda</taxon>
        <taxon>Insecta</taxon>
        <taxon>Pterygota</taxon>
        <taxon>Neoptera</taxon>
        <taxon>Endopterygota</taxon>
        <taxon>Lepidoptera</taxon>
        <taxon>Glossata</taxon>
        <taxon>Ditrysia</taxon>
        <taxon>Tineoidea</taxon>
        <taxon>Psychidae</taxon>
        <taxon>Oiketicinae</taxon>
        <taxon>Eumeta</taxon>
    </lineage>
</organism>
<dbReference type="EMBL" id="BGZK01000433">
    <property type="protein sequence ID" value="GBP43311.1"/>
    <property type="molecule type" value="Genomic_DNA"/>
</dbReference>
<feature type="region of interest" description="Disordered" evidence="1">
    <location>
        <begin position="72"/>
        <end position="97"/>
    </location>
</feature>
<proteinExistence type="predicted"/>
<sequence>MTLYEAPDIQIFNTRWPTQLPNVALIQHPGCPNKSRFSPALSLDQYGVQQSSGQFAFSRCVNLPELIEFAEGSNHDAPGSRGRHRAAGAPRAADGPAHVPRVPNYHINSRRCGRLREFLRLLLLEYTYKCRTDLIRRASSRRPRHRASAQDNHEYSVVGDQAAALSLCRDL</sequence>
<dbReference type="Proteomes" id="UP000299102">
    <property type="component" value="Unassembled WGS sequence"/>
</dbReference>
<evidence type="ECO:0000256" key="1">
    <source>
        <dbReference type="SAM" id="MobiDB-lite"/>
    </source>
</evidence>
<gene>
    <name evidence="2" type="ORF">EVAR_31195_1</name>
</gene>
<keyword evidence="3" id="KW-1185">Reference proteome</keyword>
<dbReference type="AlphaFoldDB" id="A0A4C1VWV5"/>
<protein>
    <submittedName>
        <fullName evidence="2">Uncharacterized protein</fullName>
    </submittedName>
</protein>
<accession>A0A4C1VWV5</accession>
<reference evidence="2 3" key="1">
    <citation type="journal article" date="2019" name="Commun. Biol.">
        <title>The bagworm genome reveals a unique fibroin gene that provides high tensile strength.</title>
        <authorList>
            <person name="Kono N."/>
            <person name="Nakamura H."/>
            <person name="Ohtoshi R."/>
            <person name="Tomita M."/>
            <person name="Numata K."/>
            <person name="Arakawa K."/>
        </authorList>
    </citation>
    <scope>NUCLEOTIDE SEQUENCE [LARGE SCALE GENOMIC DNA]</scope>
</reference>
<comment type="caution">
    <text evidence="2">The sequence shown here is derived from an EMBL/GenBank/DDBJ whole genome shotgun (WGS) entry which is preliminary data.</text>
</comment>
<evidence type="ECO:0000313" key="2">
    <source>
        <dbReference type="EMBL" id="GBP43311.1"/>
    </source>
</evidence>